<feature type="domain" description="YqgU-like 6-bladed beta-propeller" evidence="1">
    <location>
        <begin position="100"/>
        <end position="361"/>
    </location>
</feature>
<accession>A0ABW6JY64</accession>
<dbReference type="InterPro" id="IPR048421">
    <property type="entry name" value="YqgU_beta-prop"/>
</dbReference>
<name>A0ABW6JY64_9BACI</name>
<gene>
    <name evidence="2" type="ORF">ACFYKT_03625</name>
</gene>
<dbReference type="PROSITE" id="PS51257">
    <property type="entry name" value="PROKAR_LIPOPROTEIN"/>
    <property type="match status" value="1"/>
</dbReference>
<organism evidence="2 3">
    <name type="scientific">Cytobacillus mangrovibacter</name>
    <dbReference type="NCBI Taxonomy" id="3299024"/>
    <lineage>
        <taxon>Bacteria</taxon>
        <taxon>Bacillati</taxon>
        <taxon>Bacillota</taxon>
        <taxon>Bacilli</taxon>
        <taxon>Bacillales</taxon>
        <taxon>Bacillaceae</taxon>
        <taxon>Cytobacillus</taxon>
    </lineage>
</organism>
<keyword evidence="3" id="KW-1185">Reference proteome</keyword>
<evidence type="ECO:0000313" key="2">
    <source>
        <dbReference type="EMBL" id="MFE8695447.1"/>
    </source>
</evidence>
<dbReference type="RefSeq" id="WP_389215588.1">
    <property type="nucleotide sequence ID" value="NZ_JBIACJ010000002.1"/>
</dbReference>
<dbReference type="EMBL" id="JBIACJ010000002">
    <property type="protein sequence ID" value="MFE8695447.1"/>
    <property type="molecule type" value="Genomic_DNA"/>
</dbReference>
<evidence type="ECO:0000259" key="1">
    <source>
        <dbReference type="Pfam" id="PF21101"/>
    </source>
</evidence>
<dbReference type="SUPFAM" id="SSF69304">
    <property type="entry name" value="Tricorn protease N-terminal domain"/>
    <property type="match status" value="1"/>
</dbReference>
<protein>
    <recommendedName>
        <fullName evidence="1">YqgU-like 6-bladed beta-propeller domain-containing protein</fullName>
    </recommendedName>
</protein>
<sequence>MVHTNRRNYRKVLFLCVFLLGYLVLLTGCTTDLKSGMHSKIIHSKDLVKGTIPSSFTGQEMMLPIALEQGQFNMANGWLNNDTIIYTTNVGLGSHVYTYNVFSGVNQLIYESESPVASVIISPSGNRILIHTVPTTYEGVITIIDAKGKEIMSERMEAFDFVFEWNPYDENILLFSLFTESWDYSTYHLNLEEKKLTPIHLKEPFAHWVSKDELAYLDWGKEQPSLLAPLVKRSLSSEDEKLVLDEVFYMKSIENLIMTITVTSDKINESVYTFLSNDFKELSTFSIPHLTRFSDWLIPYFDFDEKNRLYTFAPLYHSDVDTYAGGFQLLSIESGEKTVILEDLDNEPLSCSPNGTHCLYGFYLEKLIHLDTKEIMPIVKE</sequence>
<comment type="caution">
    <text evidence="2">The sequence shown here is derived from an EMBL/GenBank/DDBJ whole genome shotgun (WGS) entry which is preliminary data.</text>
</comment>
<dbReference type="Proteomes" id="UP001601058">
    <property type="component" value="Unassembled WGS sequence"/>
</dbReference>
<reference evidence="2 3" key="1">
    <citation type="submission" date="2024-08" db="EMBL/GenBank/DDBJ databases">
        <title>Two novel Cytobacillus novel species.</title>
        <authorList>
            <person name="Liu G."/>
        </authorList>
    </citation>
    <scope>NUCLEOTIDE SEQUENCE [LARGE SCALE GENOMIC DNA]</scope>
    <source>
        <strain evidence="2 3">FJAT-53684</strain>
    </source>
</reference>
<dbReference type="Pfam" id="PF21101">
    <property type="entry name" value="YqgU"/>
    <property type="match status" value="1"/>
</dbReference>
<evidence type="ECO:0000313" key="3">
    <source>
        <dbReference type="Proteomes" id="UP001601058"/>
    </source>
</evidence>
<proteinExistence type="predicted"/>